<accession>A0A1V9GD54</accession>
<evidence type="ECO:0000256" key="3">
    <source>
        <dbReference type="ARBA" id="ARBA00022840"/>
    </source>
</evidence>
<keyword evidence="1" id="KW-0813">Transport</keyword>
<dbReference type="InterPro" id="IPR050093">
    <property type="entry name" value="ABC_SmlMolc_Importer"/>
</dbReference>
<sequence length="285" mass="32195">MTTAAQTYEQKGVILHVENLSVSYGDRTIIRDINITEKDTVRASRQQGQIIAFLGRSGRGKSTLFRALTGLEKPTTGRVLIPDLSKPVENGQQPAKQVHEGDVGFVNQKYTLFRHKTVYETLLFALRKTTLSKQEKDEKIMHYLKDWGLETCKDQYPNFLSGGQRQRTAILEQLLSSGHYMVLDEPFSGLDIGNIVSVKKAFQLINESHELNTIMFSTHDIELAIELADSVYILGYKQEENGQLGSVATVLKHFDLKQMGIAWQDSFTAQHLDCVKMVKDIMLKS</sequence>
<dbReference type="InterPro" id="IPR003439">
    <property type="entry name" value="ABC_transporter-like_ATP-bd"/>
</dbReference>
<dbReference type="GO" id="GO:0005524">
    <property type="term" value="F:ATP binding"/>
    <property type="evidence" value="ECO:0007669"/>
    <property type="project" value="UniProtKB-KW"/>
</dbReference>
<comment type="caution">
    <text evidence="5">The sequence shown here is derived from an EMBL/GenBank/DDBJ whole genome shotgun (WGS) entry which is preliminary data.</text>
</comment>
<dbReference type="GO" id="GO:0016887">
    <property type="term" value="F:ATP hydrolysis activity"/>
    <property type="evidence" value="ECO:0007669"/>
    <property type="project" value="InterPro"/>
</dbReference>
<evidence type="ECO:0000256" key="1">
    <source>
        <dbReference type="ARBA" id="ARBA00022448"/>
    </source>
</evidence>
<proteinExistence type="predicted"/>
<name>A0A1V9GD54_9BACT</name>
<dbReference type="PANTHER" id="PTHR42781">
    <property type="entry name" value="SPERMIDINE/PUTRESCINE IMPORT ATP-BINDING PROTEIN POTA"/>
    <property type="match status" value="1"/>
</dbReference>
<protein>
    <recommendedName>
        <fullName evidence="4">ABC transporter domain-containing protein</fullName>
    </recommendedName>
</protein>
<dbReference type="Pfam" id="PF00005">
    <property type="entry name" value="ABC_tran"/>
    <property type="match status" value="1"/>
</dbReference>
<reference evidence="6" key="1">
    <citation type="submission" date="2016-04" db="EMBL/GenBank/DDBJ databases">
        <authorList>
            <person name="Chen L."/>
            <person name="Zhuang W."/>
            <person name="Wang G."/>
        </authorList>
    </citation>
    <scope>NUCLEOTIDE SEQUENCE [LARGE SCALE GENOMIC DNA]</scope>
    <source>
        <strain evidence="6">208</strain>
    </source>
</reference>
<evidence type="ECO:0000259" key="4">
    <source>
        <dbReference type="PROSITE" id="PS50893"/>
    </source>
</evidence>
<keyword evidence="3" id="KW-0067">ATP-binding</keyword>
<dbReference type="InterPro" id="IPR003593">
    <property type="entry name" value="AAA+_ATPase"/>
</dbReference>
<evidence type="ECO:0000313" key="6">
    <source>
        <dbReference type="Proteomes" id="UP000192276"/>
    </source>
</evidence>
<dbReference type="Proteomes" id="UP000192276">
    <property type="component" value="Unassembled WGS sequence"/>
</dbReference>
<dbReference type="AlphaFoldDB" id="A0A1V9GD54"/>
<keyword evidence="2" id="KW-0547">Nucleotide-binding</keyword>
<gene>
    <name evidence="5" type="ORF">A4R26_01360</name>
</gene>
<dbReference type="InterPro" id="IPR027417">
    <property type="entry name" value="P-loop_NTPase"/>
</dbReference>
<keyword evidence="6" id="KW-1185">Reference proteome</keyword>
<dbReference type="PANTHER" id="PTHR42781:SF4">
    <property type="entry name" value="SPERMIDINE_PUTRESCINE IMPORT ATP-BINDING PROTEIN POTA"/>
    <property type="match status" value="1"/>
</dbReference>
<dbReference type="RefSeq" id="WP_081158935.1">
    <property type="nucleotide sequence ID" value="NZ_LWBP01000001.1"/>
</dbReference>
<dbReference type="EMBL" id="LWBP01000001">
    <property type="protein sequence ID" value="OQP68482.1"/>
    <property type="molecule type" value="Genomic_DNA"/>
</dbReference>
<dbReference type="PROSITE" id="PS50893">
    <property type="entry name" value="ABC_TRANSPORTER_2"/>
    <property type="match status" value="1"/>
</dbReference>
<dbReference type="SMART" id="SM00382">
    <property type="entry name" value="AAA"/>
    <property type="match status" value="1"/>
</dbReference>
<dbReference type="Gene3D" id="3.40.50.300">
    <property type="entry name" value="P-loop containing nucleotide triphosphate hydrolases"/>
    <property type="match status" value="1"/>
</dbReference>
<dbReference type="STRING" id="550983.A4R26_01360"/>
<dbReference type="OrthoDB" id="9802264at2"/>
<feature type="domain" description="ABC transporter" evidence="4">
    <location>
        <begin position="15"/>
        <end position="261"/>
    </location>
</feature>
<evidence type="ECO:0000313" key="5">
    <source>
        <dbReference type="EMBL" id="OQP68482.1"/>
    </source>
</evidence>
<organism evidence="5 6">
    <name type="scientific">Niastella populi</name>
    <dbReference type="NCBI Taxonomy" id="550983"/>
    <lineage>
        <taxon>Bacteria</taxon>
        <taxon>Pseudomonadati</taxon>
        <taxon>Bacteroidota</taxon>
        <taxon>Chitinophagia</taxon>
        <taxon>Chitinophagales</taxon>
        <taxon>Chitinophagaceae</taxon>
        <taxon>Niastella</taxon>
    </lineage>
</organism>
<dbReference type="SUPFAM" id="SSF52540">
    <property type="entry name" value="P-loop containing nucleoside triphosphate hydrolases"/>
    <property type="match status" value="1"/>
</dbReference>
<evidence type="ECO:0000256" key="2">
    <source>
        <dbReference type="ARBA" id="ARBA00022741"/>
    </source>
</evidence>